<dbReference type="InterPro" id="IPR000073">
    <property type="entry name" value="AB_hydrolase_1"/>
</dbReference>
<proteinExistence type="predicted"/>
<dbReference type="PANTHER" id="PTHR43798:SF31">
    <property type="entry name" value="AB HYDROLASE SUPERFAMILY PROTEIN YCLE"/>
    <property type="match status" value="1"/>
</dbReference>
<comment type="caution">
    <text evidence="3">The sequence shown here is derived from an EMBL/GenBank/DDBJ whole genome shotgun (WGS) entry which is preliminary data.</text>
</comment>
<dbReference type="InterPro" id="IPR029058">
    <property type="entry name" value="AB_hydrolase_fold"/>
</dbReference>
<gene>
    <name evidence="3" type="ORF">NX780_23435</name>
</gene>
<evidence type="ECO:0000256" key="1">
    <source>
        <dbReference type="ARBA" id="ARBA00022801"/>
    </source>
</evidence>
<evidence type="ECO:0000313" key="3">
    <source>
        <dbReference type="EMBL" id="MCS0599304.1"/>
    </source>
</evidence>
<feature type="domain" description="AB hydrolase-1" evidence="2">
    <location>
        <begin position="28"/>
        <end position="243"/>
    </location>
</feature>
<keyword evidence="1 3" id="KW-0378">Hydrolase</keyword>
<dbReference type="EMBL" id="JANUHA010000026">
    <property type="protein sequence ID" value="MCS0599304.1"/>
    <property type="molecule type" value="Genomic_DNA"/>
</dbReference>
<accession>A0ABT2AST3</accession>
<evidence type="ECO:0000259" key="2">
    <source>
        <dbReference type="Pfam" id="PF00561"/>
    </source>
</evidence>
<dbReference type="RefSeq" id="WP_258830305.1">
    <property type="nucleotide sequence ID" value="NZ_JANUHA010000026.1"/>
</dbReference>
<name>A0ABT2AST3_9BURK</name>
<protein>
    <submittedName>
        <fullName evidence="3">Alpha/beta fold hydrolase</fullName>
    </submittedName>
</protein>
<dbReference type="InterPro" id="IPR050266">
    <property type="entry name" value="AB_hydrolase_sf"/>
</dbReference>
<organism evidence="3 4">
    <name type="scientific">Massilia agri</name>
    <dbReference type="NCBI Taxonomy" id="1886785"/>
    <lineage>
        <taxon>Bacteria</taxon>
        <taxon>Pseudomonadati</taxon>
        <taxon>Pseudomonadota</taxon>
        <taxon>Betaproteobacteria</taxon>
        <taxon>Burkholderiales</taxon>
        <taxon>Oxalobacteraceae</taxon>
        <taxon>Telluria group</taxon>
        <taxon>Massilia</taxon>
    </lineage>
</organism>
<reference evidence="3 4" key="1">
    <citation type="submission" date="2022-08" db="EMBL/GenBank/DDBJ databases">
        <title>Reclassification of Massilia species as members of the genera Telluria, Duganella, Pseudoduganella, Mokoshia gen. nov. and Zemynaea gen. nov. using orthogonal and non-orthogonal genome-based approaches.</title>
        <authorList>
            <person name="Bowman J.P."/>
        </authorList>
    </citation>
    <scope>NUCLEOTIDE SEQUENCE [LARGE SCALE GENOMIC DNA]</scope>
    <source>
        <strain evidence="3 4">JCM 31661</strain>
    </source>
</reference>
<dbReference type="PANTHER" id="PTHR43798">
    <property type="entry name" value="MONOACYLGLYCEROL LIPASE"/>
    <property type="match status" value="1"/>
</dbReference>
<keyword evidence="4" id="KW-1185">Reference proteome</keyword>
<dbReference type="GO" id="GO:0016787">
    <property type="term" value="F:hydrolase activity"/>
    <property type="evidence" value="ECO:0007669"/>
    <property type="project" value="UniProtKB-KW"/>
</dbReference>
<sequence length="266" mass="29096">MQEQHTQFATMGDGTRIAYRLDGPGHLPVLVLSNSIGTTMQMWQRQVPQLTDHFRVLRYDMRGHGSSDAPAGAYSLDRLGRDVLELLDLLEVDKAHFLGLSLGGYVGQWLGVQAADRIDRLILSNTSPWLGPAAQWDARIADALGAPDMREIAEGFLANWFPASMRAAGDPAVEEFRGMLLETDPRGLAGAFAAVRDADLRRTNTLITRPTLVIAGRDDTVTLASHGEQIAAAIPGARLLVLPTVHLSNVELPERFMQAVLEFLVH</sequence>
<evidence type="ECO:0000313" key="4">
    <source>
        <dbReference type="Proteomes" id="UP001206572"/>
    </source>
</evidence>
<dbReference type="Proteomes" id="UP001206572">
    <property type="component" value="Unassembled WGS sequence"/>
</dbReference>
<dbReference type="SUPFAM" id="SSF53474">
    <property type="entry name" value="alpha/beta-Hydrolases"/>
    <property type="match status" value="1"/>
</dbReference>
<dbReference type="Gene3D" id="3.40.50.1820">
    <property type="entry name" value="alpha/beta hydrolase"/>
    <property type="match status" value="1"/>
</dbReference>
<dbReference type="PRINTS" id="PR00111">
    <property type="entry name" value="ABHYDROLASE"/>
</dbReference>
<dbReference type="Pfam" id="PF00561">
    <property type="entry name" value="Abhydrolase_1"/>
    <property type="match status" value="1"/>
</dbReference>